<evidence type="ECO:0000259" key="3">
    <source>
        <dbReference type="Pfam" id="PF00294"/>
    </source>
</evidence>
<evidence type="ECO:0000256" key="2">
    <source>
        <dbReference type="ARBA" id="ARBA00022777"/>
    </source>
</evidence>
<name>A0ABU3E637_9FLAO</name>
<comment type="caution">
    <text evidence="4">The sequence shown here is derived from an EMBL/GenBank/DDBJ whole genome shotgun (WGS) entry which is preliminary data.</text>
</comment>
<dbReference type="InterPro" id="IPR029056">
    <property type="entry name" value="Ribokinase-like"/>
</dbReference>
<protein>
    <submittedName>
        <fullName evidence="4">PfkB family carbohydrate kinase</fullName>
    </submittedName>
</protein>
<dbReference type="InterPro" id="IPR007710">
    <property type="entry name" value="Nucleoside_deoxyribTrfase"/>
</dbReference>
<keyword evidence="1" id="KW-0808">Transferase</keyword>
<organism evidence="4 5">
    <name type="scientific">Autumnicola patrickiae</name>
    <dbReference type="NCBI Taxonomy" id="3075591"/>
    <lineage>
        <taxon>Bacteria</taxon>
        <taxon>Pseudomonadati</taxon>
        <taxon>Bacteroidota</taxon>
        <taxon>Flavobacteriia</taxon>
        <taxon>Flavobacteriales</taxon>
        <taxon>Flavobacteriaceae</taxon>
        <taxon>Autumnicola</taxon>
    </lineage>
</organism>
<reference evidence="4 5" key="1">
    <citation type="submission" date="2023-09" db="EMBL/GenBank/DDBJ databases">
        <authorList>
            <person name="Rey-Velasco X."/>
        </authorList>
    </citation>
    <scope>NUCLEOTIDE SEQUENCE [LARGE SCALE GENOMIC DNA]</scope>
    <source>
        <strain evidence="4 5">F188</strain>
    </source>
</reference>
<dbReference type="PANTHER" id="PTHR10584">
    <property type="entry name" value="SUGAR KINASE"/>
    <property type="match status" value="1"/>
</dbReference>
<evidence type="ECO:0000313" key="4">
    <source>
        <dbReference type="EMBL" id="MDT0691466.1"/>
    </source>
</evidence>
<keyword evidence="4" id="KW-0560">Oxidoreductase</keyword>
<proteinExistence type="predicted"/>
<keyword evidence="5" id="KW-1185">Reference proteome</keyword>
<dbReference type="InterPro" id="IPR011611">
    <property type="entry name" value="PfkB_dom"/>
</dbReference>
<dbReference type="Proteomes" id="UP001261624">
    <property type="component" value="Unassembled WGS sequence"/>
</dbReference>
<gene>
    <name evidence="4" type="ORF">RM549_16850</name>
</gene>
<dbReference type="Gene3D" id="3.40.50.450">
    <property type="match status" value="1"/>
</dbReference>
<keyword evidence="2 4" id="KW-0418">Kinase</keyword>
<dbReference type="GO" id="GO:0016301">
    <property type="term" value="F:kinase activity"/>
    <property type="evidence" value="ECO:0007669"/>
    <property type="project" value="UniProtKB-KW"/>
</dbReference>
<evidence type="ECO:0000256" key="1">
    <source>
        <dbReference type="ARBA" id="ARBA00022679"/>
    </source>
</evidence>
<accession>A0ABU3E637</accession>
<dbReference type="PANTHER" id="PTHR10584:SF166">
    <property type="entry name" value="RIBOKINASE"/>
    <property type="match status" value="1"/>
</dbReference>
<dbReference type="RefSeq" id="WP_311686933.1">
    <property type="nucleotide sequence ID" value="NZ_JAVRHM010000025.1"/>
</dbReference>
<dbReference type="GO" id="GO:0016491">
    <property type="term" value="F:oxidoreductase activity"/>
    <property type="evidence" value="ECO:0007669"/>
    <property type="project" value="UniProtKB-KW"/>
</dbReference>
<dbReference type="EMBL" id="JAVRHM010000025">
    <property type="protein sequence ID" value="MDT0691466.1"/>
    <property type="molecule type" value="Genomic_DNA"/>
</dbReference>
<dbReference type="SUPFAM" id="SSF53613">
    <property type="entry name" value="Ribokinase-like"/>
    <property type="match status" value="1"/>
</dbReference>
<dbReference type="Pfam" id="PF05014">
    <property type="entry name" value="Nuc_deoxyrib_tr"/>
    <property type="match status" value="1"/>
</dbReference>
<evidence type="ECO:0000313" key="5">
    <source>
        <dbReference type="Proteomes" id="UP001261624"/>
    </source>
</evidence>
<dbReference type="SUPFAM" id="SSF52309">
    <property type="entry name" value="N-(deoxy)ribosyltransferase-like"/>
    <property type="match status" value="1"/>
</dbReference>
<dbReference type="Gene3D" id="3.40.1190.20">
    <property type="match status" value="1"/>
</dbReference>
<feature type="domain" description="Carbohydrate kinase PfkB" evidence="3">
    <location>
        <begin position="151"/>
        <end position="252"/>
    </location>
</feature>
<sequence>MIVVGGTYTEICFEPIWENIYGSGFRAVNLLIENGGFEVIDFYTCADTEIEAHLEYNTKLNTNLNVHITEIKKSPEFHYDHPLKTPRIIPRPDVYSTTTKTISAEGNNILAYGLLEASIIVRGKKVVYDPQSPVNPIPFSATESTAEKLITIVNLGEAEKLTGKTEIEDIKNYFFDSEMCFGLIIKMGAKGAFLFESNNSDPVKIPVFETNKVWPIGSGDVFSAYFAQNWFNGASLKSSALLASKATAIYCNTQDLSLKKGLDSFIFKSLLIDKIPSEQIYLAGPFFTFSERWLVNEVWNTFKSIGLKVFSPFHDVGHGQAKDVVCKDLEGLDESKIVFAIIDGLDSGTLFEVGYAICQKKKVVAFVQKEGEESLKMLEGTNCIIERDFTTAIYKLYWELAKE</sequence>
<dbReference type="Pfam" id="PF00294">
    <property type="entry name" value="PfkB"/>
    <property type="match status" value="1"/>
</dbReference>